<dbReference type="PANTHER" id="PTHR13061:SF56">
    <property type="entry name" value="PROTEIN YRDA"/>
    <property type="match status" value="1"/>
</dbReference>
<dbReference type="PANTHER" id="PTHR13061">
    <property type="entry name" value="DYNACTIN SUBUNIT P25"/>
    <property type="match status" value="1"/>
</dbReference>
<name>A0A094L887_9GAMM</name>
<dbReference type="Proteomes" id="UP000054363">
    <property type="component" value="Unassembled WGS sequence"/>
</dbReference>
<dbReference type="CDD" id="cd04645">
    <property type="entry name" value="LbH_gamma_CA_like"/>
    <property type="match status" value="1"/>
</dbReference>
<organism evidence="1 2">
    <name type="scientific">Pseudidiomarina salinarum</name>
    <dbReference type="NCBI Taxonomy" id="435908"/>
    <lineage>
        <taxon>Bacteria</taxon>
        <taxon>Pseudomonadati</taxon>
        <taxon>Pseudomonadota</taxon>
        <taxon>Gammaproteobacteria</taxon>
        <taxon>Alteromonadales</taxon>
        <taxon>Idiomarinaceae</taxon>
        <taxon>Pseudidiomarina</taxon>
    </lineage>
</organism>
<dbReference type="RefSeq" id="WP_034775665.1">
    <property type="nucleotide sequence ID" value="NZ_JPER01000003.1"/>
</dbReference>
<dbReference type="Gene3D" id="2.160.10.10">
    <property type="entry name" value="Hexapeptide repeat proteins"/>
    <property type="match status" value="1"/>
</dbReference>
<dbReference type="STRING" id="435908.IDSA_08115"/>
<accession>A0A094L887</accession>
<evidence type="ECO:0000313" key="1">
    <source>
        <dbReference type="EMBL" id="KFZ31023.1"/>
    </source>
</evidence>
<dbReference type="AlphaFoldDB" id="A0A094L887"/>
<reference evidence="1 2" key="1">
    <citation type="submission" date="2014-06" db="EMBL/GenBank/DDBJ databases">
        <title>The draft genome sequence of Idiomarina salinarum ISL-52.</title>
        <authorList>
            <person name="Du J."/>
            <person name="Shao Z."/>
        </authorList>
    </citation>
    <scope>NUCLEOTIDE SEQUENCE [LARGE SCALE GENOMIC DNA]</scope>
    <source>
        <strain evidence="1 2">ISL-52</strain>
    </source>
</reference>
<dbReference type="Pfam" id="PF00132">
    <property type="entry name" value="Hexapep"/>
    <property type="match status" value="1"/>
</dbReference>
<keyword evidence="2" id="KW-1185">Reference proteome</keyword>
<comment type="caution">
    <text evidence="1">The sequence shown here is derived from an EMBL/GenBank/DDBJ whole genome shotgun (WGS) entry which is preliminary data.</text>
</comment>
<dbReference type="eggNOG" id="COG0663">
    <property type="taxonomic scope" value="Bacteria"/>
</dbReference>
<dbReference type="EMBL" id="JPER01000003">
    <property type="protein sequence ID" value="KFZ31023.1"/>
    <property type="molecule type" value="Genomic_DNA"/>
</dbReference>
<dbReference type="InterPro" id="IPR047324">
    <property type="entry name" value="LbH_gamma_CA-like"/>
</dbReference>
<dbReference type="InterPro" id="IPR011004">
    <property type="entry name" value="Trimer_LpxA-like_sf"/>
</dbReference>
<dbReference type="SUPFAM" id="SSF51161">
    <property type="entry name" value="Trimeric LpxA-like enzymes"/>
    <property type="match status" value="1"/>
</dbReference>
<dbReference type="InterPro" id="IPR050484">
    <property type="entry name" value="Transf_Hexapept/Carb_Anhydrase"/>
</dbReference>
<sequence>MSGDIRSYRGIEPRFGEHVYIDPSAVIVGDVEIGEHSSVWPLVAARGDVNHIRIGKRTNIQDNCTIHVSRVSDRNPEGHPVHIGDEVTVGHQVMLHGCKIGSRVLIGMGAVIMDGVVVEDDVIIGAGSLIPPGKVLRSGYLYVGSPVKELRRLSQQELDFLPESAANYVELKDDYGLNVSPV</sequence>
<gene>
    <name evidence="1" type="ORF">IDSA_08115</name>
</gene>
<proteinExistence type="predicted"/>
<dbReference type="InterPro" id="IPR001451">
    <property type="entry name" value="Hexapep"/>
</dbReference>
<dbReference type="OrthoDB" id="9803036at2"/>
<protein>
    <submittedName>
        <fullName evidence="1">Anhydrase</fullName>
    </submittedName>
</protein>
<evidence type="ECO:0000313" key="2">
    <source>
        <dbReference type="Proteomes" id="UP000054363"/>
    </source>
</evidence>